<evidence type="ECO:0000256" key="6">
    <source>
        <dbReference type="SAM" id="Phobius"/>
    </source>
</evidence>
<keyword evidence="4 6" id="KW-1133">Transmembrane helix</keyword>
<evidence type="ECO:0000256" key="3">
    <source>
        <dbReference type="ARBA" id="ARBA00022692"/>
    </source>
</evidence>
<name>A0A3E2WGM4_9FIRM</name>
<dbReference type="PANTHER" id="PTHR30294">
    <property type="entry name" value="MEMBRANE COMPONENT OF ABC TRANSPORTER YHHJ-RELATED"/>
    <property type="match status" value="1"/>
</dbReference>
<dbReference type="Pfam" id="PF12679">
    <property type="entry name" value="ABC2_membrane_2"/>
    <property type="match status" value="1"/>
</dbReference>
<sequence length="288" mass="31789">MLAIYKRELKSYFQSMIGCVFIAFLVAFAGIYFMAYNLNAGYPYFSYTLSGVLIVFLVGIPLITMKSFSEERRNKTDQLLLTAPVSLRQVVMGKYLAMVSVLAVPNLIFCLFPLIIKMQGTAYLKVDYISIGVFFLLGCVYIAIGMFLSSLTESQIIAFITTFGVLLVLYLWDGILSFLPSSALSGAVGIIILLTIVAAYIQQMTGNWFISGGIELIGIAACVVTYIVKSSLFENILTKFLGNLALANVFTDITSNSIVDVSGIVLYLSVIVVFIFLTVQAIQKRRWS</sequence>
<feature type="transmembrane region" description="Helical" evidence="6">
    <location>
        <begin position="156"/>
        <end position="172"/>
    </location>
</feature>
<evidence type="ECO:0000313" key="7">
    <source>
        <dbReference type="EMBL" id="RGC25136.1"/>
    </source>
</evidence>
<keyword evidence="2" id="KW-1003">Cell membrane</keyword>
<organism evidence="7 8">
    <name type="scientific">Hungatella hathewayi</name>
    <dbReference type="NCBI Taxonomy" id="154046"/>
    <lineage>
        <taxon>Bacteria</taxon>
        <taxon>Bacillati</taxon>
        <taxon>Bacillota</taxon>
        <taxon>Clostridia</taxon>
        <taxon>Lachnospirales</taxon>
        <taxon>Lachnospiraceae</taxon>
        <taxon>Hungatella</taxon>
    </lineage>
</organism>
<keyword evidence="3 6" id="KW-0812">Transmembrane</keyword>
<feature type="transmembrane region" description="Helical" evidence="6">
    <location>
        <begin position="12"/>
        <end position="38"/>
    </location>
</feature>
<dbReference type="GeneID" id="93332569"/>
<comment type="caution">
    <text evidence="7">The sequence shown here is derived from an EMBL/GenBank/DDBJ whole genome shotgun (WGS) entry which is preliminary data.</text>
</comment>
<feature type="transmembrane region" description="Helical" evidence="6">
    <location>
        <begin position="264"/>
        <end position="282"/>
    </location>
</feature>
<feature type="transmembrane region" description="Helical" evidence="6">
    <location>
        <begin position="44"/>
        <end position="65"/>
    </location>
</feature>
<evidence type="ECO:0000256" key="1">
    <source>
        <dbReference type="ARBA" id="ARBA00004651"/>
    </source>
</evidence>
<dbReference type="GO" id="GO:0005886">
    <property type="term" value="C:plasma membrane"/>
    <property type="evidence" value="ECO:0007669"/>
    <property type="project" value="UniProtKB-SubCell"/>
</dbReference>
<dbReference type="InterPro" id="IPR051449">
    <property type="entry name" value="ABC-2_transporter_component"/>
</dbReference>
<comment type="subcellular location">
    <subcellularLocation>
        <location evidence="1">Cell membrane</location>
        <topology evidence="1">Multi-pass membrane protein</topology>
    </subcellularLocation>
</comment>
<evidence type="ECO:0000256" key="2">
    <source>
        <dbReference type="ARBA" id="ARBA00022475"/>
    </source>
</evidence>
<dbReference type="Proteomes" id="UP000261111">
    <property type="component" value="Unassembled WGS sequence"/>
</dbReference>
<evidence type="ECO:0000313" key="8">
    <source>
        <dbReference type="Proteomes" id="UP000261111"/>
    </source>
</evidence>
<dbReference type="PANTHER" id="PTHR30294:SF29">
    <property type="entry name" value="MULTIDRUG ABC TRANSPORTER PERMEASE YBHS-RELATED"/>
    <property type="match status" value="1"/>
</dbReference>
<reference evidence="7 8" key="1">
    <citation type="submission" date="2018-08" db="EMBL/GenBank/DDBJ databases">
        <title>A genome reference for cultivated species of the human gut microbiota.</title>
        <authorList>
            <person name="Zou Y."/>
            <person name="Xue W."/>
            <person name="Luo G."/>
        </authorList>
    </citation>
    <scope>NUCLEOTIDE SEQUENCE [LARGE SCALE GENOMIC DNA]</scope>
    <source>
        <strain evidence="7 8">AF19-21</strain>
    </source>
</reference>
<evidence type="ECO:0000256" key="5">
    <source>
        <dbReference type="ARBA" id="ARBA00023136"/>
    </source>
</evidence>
<evidence type="ECO:0000256" key="4">
    <source>
        <dbReference type="ARBA" id="ARBA00022989"/>
    </source>
</evidence>
<feature type="transmembrane region" description="Helical" evidence="6">
    <location>
        <begin position="178"/>
        <end position="201"/>
    </location>
</feature>
<dbReference type="RefSeq" id="WP_025654615.1">
    <property type="nucleotide sequence ID" value="NZ_QVIA01000033.1"/>
</dbReference>
<proteinExistence type="predicted"/>
<feature type="transmembrane region" description="Helical" evidence="6">
    <location>
        <begin position="95"/>
        <end position="116"/>
    </location>
</feature>
<dbReference type="EMBL" id="QVIA01000033">
    <property type="protein sequence ID" value="RGC25136.1"/>
    <property type="molecule type" value="Genomic_DNA"/>
</dbReference>
<accession>A0A3E2WGM4</accession>
<keyword evidence="5 6" id="KW-0472">Membrane</keyword>
<feature type="transmembrane region" description="Helical" evidence="6">
    <location>
        <begin position="128"/>
        <end position="149"/>
    </location>
</feature>
<gene>
    <name evidence="7" type="ORF">DWX41_20700</name>
</gene>
<protein>
    <submittedName>
        <fullName evidence="7">ABC transporter</fullName>
    </submittedName>
</protein>
<feature type="transmembrane region" description="Helical" evidence="6">
    <location>
        <begin position="208"/>
        <end position="228"/>
    </location>
</feature>
<dbReference type="AlphaFoldDB" id="A0A3E2WGM4"/>